<dbReference type="InterPro" id="IPR026575">
    <property type="entry name" value="GpdQ/CpdA-like"/>
</dbReference>
<dbReference type="RefSeq" id="WP_109054626.1">
    <property type="nucleotide sequence ID" value="NZ_QDKJ01000008.1"/>
</dbReference>
<dbReference type="GO" id="GO:0046872">
    <property type="term" value="F:metal ion binding"/>
    <property type="evidence" value="ECO:0007669"/>
    <property type="project" value="UniProtKB-KW"/>
</dbReference>
<keyword evidence="3" id="KW-0408">Iron</keyword>
<keyword evidence="1" id="KW-0479">Metal-binding</keyword>
<dbReference type="PANTHER" id="PTHR42988">
    <property type="entry name" value="PHOSPHOHYDROLASE"/>
    <property type="match status" value="1"/>
</dbReference>
<proteinExistence type="inferred from homology"/>
<evidence type="ECO:0000259" key="5">
    <source>
        <dbReference type="Pfam" id="PF00149"/>
    </source>
</evidence>
<dbReference type="Gene3D" id="3.60.21.40">
    <property type="entry name" value="GpdQ, catalytic alpha/beta sandwich domain"/>
    <property type="match status" value="1"/>
</dbReference>
<evidence type="ECO:0000256" key="3">
    <source>
        <dbReference type="ARBA" id="ARBA00023004"/>
    </source>
</evidence>
<keyword evidence="2" id="KW-0378">Hydrolase</keyword>
<accession>A0A2U1TRM8</accession>
<organism evidence="6 7">
    <name type="scientific">Brenneria roseae subsp. americana</name>
    <dbReference type="NCBI Taxonomy" id="1508507"/>
    <lineage>
        <taxon>Bacteria</taxon>
        <taxon>Pseudomonadati</taxon>
        <taxon>Pseudomonadota</taxon>
        <taxon>Gammaproteobacteria</taxon>
        <taxon>Enterobacterales</taxon>
        <taxon>Pectobacteriaceae</taxon>
        <taxon>Brenneria</taxon>
    </lineage>
</organism>
<dbReference type="Gene3D" id="3.30.750.180">
    <property type="entry name" value="GpdQ, beta-strand dimerisation domain"/>
    <property type="match status" value="1"/>
</dbReference>
<comment type="similarity">
    <text evidence="4">Belongs to the cyclic nucleotide phosphodiesterase class-III family.</text>
</comment>
<dbReference type="AlphaFoldDB" id="A0A2U1TRM8"/>
<comment type="caution">
    <text evidence="6">The sequence shown here is derived from an EMBL/GenBank/DDBJ whole genome shotgun (WGS) entry which is preliminary data.</text>
</comment>
<evidence type="ECO:0000256" key="4">
    <source>
        <dbReference type="ARBA" id="ARBA00025742"/>
    </source>
</evidence>
<dbReference type="Proteomes" id="UP000245138">
    <property type="component" value="Unassembled WGS sequence"/>
</dbReference>
<dbReference type="InterPro" id="IPR050884">
    <property type="entry name" value="CNP_phosphodiesterase-III"/>
</dbReference>
<dbReference type="GO" id="GO:0004112">
    <property type="term" value="F:cyclic-nucleotide phosphodiesterase activity"/>
    <property type="evidence" value="ECO:0007669"/>
    <property type="project" value="InterPro"/>
</dbReference>
<keyword evidence="7" id="KW-1185">Reference proteome</keyword>
<dbReference type="InterPro" id="IPR042283">
    <property type="entry name" value="GpdQ_catalytic"/>
</dbReference>
<reference evidence="6 7" key="1">
    <citation type="submission" date="2018-04" db="EMBL/GenBank/DDBJ databases">
        <title>Brenneria corticis sp.nov.</title>
        <authorList>
            <person name="Li Y."/>
        </authorList>
    </citation>
    <scope>NUCLEOTIDE SEQUENCE [LARGE SCALE GENOMIC DNA]</scope>
    <source>
        <strain evidence="6 7">LMG 27715</strain>
    </source>
</reference>
<evidence type="ECO:0000313" key="6">
    <source>
        <dbReference type="EMBL" id="PWC12047.1"/>
    </source>
</evidence>
<dbReference type="InterPro" id="IPR042281">
    <property type="entry name" value="GpdQ_beta-strand"/>
</dbReference>
<evidence type="ECO:0000313" key="7">
    <source>
        <dbReference type="Proteomes" id="UP000245138"/>
    </source>
</evidence>
<dbReference type="OrthoDB" id="9784378at2"/>
<dbReference type="InterPro" id="IPR029052">
    <property type="entry name" value="Metallo-depent_PP-like"/>
</dbReference>
<sequence>MLLAQISDLHFRSEGRKLYEFIDVNGANAEVINQLNTLRERPDAIVISGDIVNCGRPQEYQVAQRVLQMLDYPLYVIPGNHDDKRHFLNAMRPLCPLLGDDPDNIRYAVTDFPLRLLFIDSSLTGQSRGWLTPATLGWLEKQLIDHQERETAIFMHHPPIPLGSAQMDPIACENGHELLTLIERFPQLTRVFCGHTHRLIMTQYRQAIIATVPGTVHQVPYFHHDDTPYYNLEPGAVVMHRYVPITGLVSYSQSLASFPGPYLYDSRISCPVDESWP</sequence>
<name>A0A2U1TRM8_9GAMM</name>
<dbReference type="SUPFAM" id="SSF56300">
    <property type="entry name" value="Metallo-dependent phosphatases"/>
    <property type="match status" value="1"/>
</dbReference>
<dbReference type="CDD" id="cd07402">
    <property type="entry name" value="MPP_GpdQ"/>
    <property type="match status" value="1"/>
</dbReference>
<gene>
    <name evidence="6" type="ORF">B4923_12150</name>
</gene>
<evidence type="ECO:0000256" key="1">
    <source>
        <dbReference type="ARBA" id="ARBA00022723"/>
    </source>
</evidence>
<dbReference type="Pfam" id="PF00149">
    <property type="entry name" value="Metallophos"/>
    <property type="match status" value="1"/>
</dbReference>
<dbReference type="InterPro" id="IPR004843">
    <property type="entry name" value="Calcineurin-like_PHP"/>
</dbReference>
<feature type="domain" description="Calcineurin-like phosphoesterase" evidence="5">
    <location>
        <begin position="2"/>
        <end position="198"/>
    </location>
</feature>
<dbReference type="PANTHER" id="PTHR42988:SF2">
    <property type="entry name" value="CYCLIC NUCLEOTIDE PHOSPHODIESTERASE CBUA0032-RELATED"/>
    <property type="match status" value="1"/>
</dbReference>
<evidence type="ECO:0000256" key="2">
    <source>
        <dbReference type="ARBA" id="ARBA00022801"/>
    </source>
</evidence>
<protein>
    <submittedName>
        <fullName evidence="6">Phosphodiesterase</fullName>
    </submittedName>
</protein>
<dbReference type="EMBL" id="QDKJ01000008">
    <property type="protein sequence ID" value="PWC12047.1"/>
    <property type="molecule type" value="Genomic_DNA"/>
</dbReference>